<dbReference type="InterPro" id="IPR011032">
    <property type="entry name" value="GroES-like_sf"/>
</dbReference>
<accession>A0A3D8SG12</accession>
<dbReference type="GO" id="GO:0016651">
    <property type="term" value="F:oxidoreductase activity, acting on NAD(P)H"/>
    <property type="evidence" value="ECO:0007669"/>
    <property type="project" value="InterPro"/>
</dbReference>
<dbReference type="InterPro" id="IPR036291">
    <property type="entry name" value="NAD(P)-bd_dom_sf"/>
</dbReference>
<keyword evidence="5" id="KW-1185">Reference proteome</keyword>
<evidence type="ECO:0000313" key="4">
    <source>
        <dbReference type="EMBL" id="RDW85277.1"/>
    </source>
</evidence>
<dbReference type="SUPFAM" id="SSF50129">
    <property type="entry name" value="GroES-like"/>
    <property type="match status" value="1"/>
</dbReference>
<dbReference type="Pfam" id="PF08240">
    <property type="entry name" value="ADH_N"/>
    <property type="match status" value="1"/>
</dbReference>
<gene>
    <name evidence="4" type="ORF">BP6252_02867</name>
</gene>
<dbReference type="SUPFAM" id="SSF51735">
    <property type="entry name" value="NAD(P)-binding Rossmann-fold domains"/>
    <property type="match status" value="1"/>
</dbReference>
<dbReference type="Proteomes" id="UP000256645">
    <property type="component" value="Unassembled WGS sequence"/>
</dbReference>
<evidence type="ECO:0000256" key="1">
    <source>
        <dbReference type="ARBA" id="ARBA00008072"/>
    </source>
</evidence>
<sequence length="358" mass="38690">MKEAIIYQGLKVRVLDESPIPLPGPHEVIIRVIVAATNPIDWKSTTREEEIELHGEIEIKGYNSTGKDVTGFVHSVGPGVTEFKVGDRVGATNHGSGYAEYSVGPSHTTFRIPDSISFEDAATYGLPYITAALGLYHHMQLPAPWTPTKSRTPIIIYGASSAVGAFAVKLASLSNLHPIIAVSGQGSDYVKSITDPGKGDVVVDYRQGEEKLLTSISKAIHEDEKIKYAFDAISNPSTINLLGRAIDSESGVLGTVLQQEGGLEIPSSVQTSLVFAPELWSPVIHTEQVHKRDSITNRESGFVFFRYLEYALANELIKPHPSEVIPGGLAGVEQGLKAVKAGKNSGLKYLYRIAETNV</sequence>
<dbReference type="Gene3D" id="3.40.50.720">
    <property type="entry name" value="NAD(P)-binding Rossmann-like Domain"/>
    <property type="match status" value="1"/>
</dbReference>
<organism evidence="4 5">
    <name type="scientific">Coleophoma cylindrospora</name>
    <dbReference type="NCBI Taxonomy" id="1849047"/>
    <lineage>
        <taxon>Eukaryota</taxon>
        <taxon>Fungi</taxon>
        <taxon>Dikarya</taxon>
        <taxon>Ascomycota</taxon>
        <taxon>Pezizomycotina</taxon>
        <taxon>Leotiomycetes</taxon>
        <taxon>Helotiales</taxon>
        <taxon>Dermateaceae</taxon>
        <taxon>Coleophoma</taxon>
    </lineage>
</organism>
<feature type="domain" description="Enoyl reductase (ER)" evidence="3">
    <location>
        <begin position="9"/>
        <end position="347"/>
    </location>
</feature>
<protein>
    <recommendedName>
        <fullName evidence="3">Enoyl reductase (ER) domain-containing protein</fullName>
    </recommendedName>
</protein>
<dbReference type="InterPro" id="IPR020843">
    <property type="entry name" value="ER"/>
</dbReference>
<dbReference type="SMART" id="SM00829">
    <property type="entry name" value="PKS_ER"/>
    <property type="match status" value="1"/>
</dbReference>
<dbReference type="CDD" id="cd08249">
    <property type="entry name" value="enoyl_reductase_like"/>
    <property type="match status" value="1"/>
</dbReference>
<dbReference type="InterPro" id="IPR013154">
    <property type="entry name" value="ADH-like_N"/>
</dbReference>
<evidence type="ECO:0000259" key="3">
    <source>
        <dbReference type="SMART" id="SM00829"/>
    </source>
</evidence>
<dbReference type="Gene3D" id="3.90.180.10">
    <property type="entry name" value="Medium-chain alcohol dehydrogenases, catalytic domain"/>
    <property type="match status" value="1"/>
</dbReference>
<name>A0A3D8SG12_9HELO</name>
<dbReference type="EMBL" id="PDLM01000002">
    <property type="protein sequence ID" value="RDW85277.1"/>
    <property type="molecule type" value="Genomic_DNA"/>
</dbReference>
<dbReference type="AlphaFoldDB" id="A0A3D8SG12"/>
<dbReference type="PANTHER" id="PTHR45348:SF5">
    <property type="entry name" value="OXIDOREDUCTASE, PUTATIVE (AFU_ORTHOLOGUE AFUA_8G01420)-RELATED"/>
    <property type="match status" value="1"/>
</dbReference>
<dbReference type="STRING" id="1849047.A0A3D8SG12"/>
<dbReference type="OrthoDB" id="3233595at2759"/>
<evidence type="ECO:0000313" key="5">
    <source>
        <dbReference type="Proteomes" id="UP000256645"/>
    </source>
</evidence>
<keyword evidence="2" id="KW-0560">Oxidoreductase</keyword>
<proteinExistence type="inferred from homology"/>
<comment type="similarity">
    <text evidence="1">Belongs to the zinc-containing alcohol dehydrogenase family.</text>
</comment>
<dbReference type="InterPro" id="IPR047122">
    <property type="entry name" value="Trans-enoyl_RdTase-like"/>
</dbReference>
<dbReference type="PANTHER" id="PTHR45348">
    <property type="entry name" value="HYPOTHETICAL OXIDOREDUCTASE (EUROFUNG)"/>
    <property type="match status" value="1"/>
</dbReference>
<evidence type="ECO:0000256" key="2">
    <source>
        <dbReference type="ARBA" id="ARBA00023002"/>
    </source>
</evidence>
<comment type="caution">
    <text evidence="4">The sequence shown here is derived from an EMBL/GenBank/DDBJ whole genome shotgun (WGS) entry which is preliminary data.</text>
</comment>
<reference evidence="4 5" key="1">
    <citation type="journal article" date="2018" name="IMA Fungus">
        <title>IMA Genome-F 9: Draft genome sequence of Annulohypoxylon stygium, Aspergillus mulundensis, Berkeleyomyces basicola (syn. Thielaviopsis basicola), Ceratocystis smalleyi, two Cercospora beticola strains, Coleophoma cylindrospora, Fusarium fracticaudum, Phialophora cf. hyalina, and Morchella septimelata.</title>
        <authorList>
            <person name="Wingfield B.D."/>
            <person name="Bills G.F."/>
            <person name="Dong Y."/>
            <person name="Huang W."/>
            <person name="Nel W.J."/>
            <person name="Swalarsk-Parry B.S."/>
            <person name="Vaghefi N."/>
            <person name="Wilken P.M."/>
            <person name="An Z."/>
            <person name="de Beer Z.W."/>
            <person name="De Vos L."/>
            <person name="Chen L."/>
            <person name="Duong T.A."/>
            <person name="Gao Y."/>
            <person name="Hammerbacher A."/>
            <person name="Kikkert J.R."/>
            <person name="Li Y."/>
            <person name="Li H."/>
            <person name="Li K."/>
            <person name="Li Q."/>
            <person name="Liu X."/>
            <person name="Ma X."/>
            <person name="Naidoo K."/>
            <person name="Pethybridge S.J."/>
            <person name="Sun J."/>
            <person name="Steenkamp E.T."/>
            <person name="van der Nest M.A."/>
            <person name="van Wyk S."/>
            <person name="Wingfield M.J."/>
            <person name="Xiong C."/>
            <person name="Yue Q."/>
            <person name="Zhang X."/>
        </authorList>
    </citation>
    <scope>NUCLEOTIDE SEQUENCE [LARGE SCALE GENOMIC DNA]</scope>
    <source>
        <strain evidence="4 5">BP6252</strain>
    </source>
</reference>